<evidence type="ECO:0000313" key="3">
    <source>
        <dbReference type="Proteomes" id="UP000297951"/>
    </source>
</evidence>
<dbReference type="GO" id="GO:0003677">
    <property type="term" value="F:DNA binding"/>
    <property type="evidence" value="ECO:0007669"/>
    <property type="project" value="InterPro"/>
</dbReference>
<evidence type="ECO:0000259" key="1">
    <source>
        <dbReference type="Pfam" id="PF12728"/>
    </source>
</evidence>
<reference evidence="2 3" key="1">
    <citation type="submission" date="2019-03" db="EMBL/GenBank/DDBJ databases">
        <title>Diversity of the mouse oral microbiome.</title>
        <authorList>
            <person name="Joseph S."/>
            <person name="Aduse-Opoku J."/>
            <person name="Curtis M."/>
            <person name="Wade W."/>
            <person name="Hashim A."/>
        </authorList>
    </citation>
    <scope>NUCLEOTIDE SEQUENCE [LARGE SCALE GENOMIC DNA]</scope>
    <source>
        <strain evidence="3">irhom_31</strain>
    </source>
</reference>
<dbReference type="Proteomes" id="UP000297951">
    <property type="component" value="Unassembled WGS sequence"/>
</dbReference>
<dbReference type="InterPro" id="IPR010093">
    <property type="entry name" value="SinI_DNA-bd"/>
</dbReference>
<dbReference type="NCBIfam" id="TIGR01764">
    <property type="entry name" value="excise"/>
    <property type="match status" value="1"/>
</dbReference>
<dbReference type="OrthoDB" id="26212at2"/>
<dbReference type="AlphaFoldDB" id="A0A4Y9F2T8"/>
<dbReference type="InterPro" id="IPR041657">
    <property type="entry name" value="HTH_17"/>
</dbReference>
<dbReference type="InterPro" id="IPR036388">
    <property type="entry name" value="WH-like_DNA-bd_sf"/>
</dbReference>
<dbReference type="SUPFAM" id="SSF46955">
    <property type="entry name" value="Putative DNA-binding domain"/>
    <property type="match status" value="1"/>
</dbReference>
<protein>
    <submittedName>
        <fullName evidence="2">Helix-turn-helix domain-containing protein</fullName>
    </submittedName>
</protein>
<sequence>MTAQALKNTATIETSQAMAQEAHNLLVRLEKSPMLSVSLTVSGEASEVLGAELVAALKATLSIISQGGHAQVIAVPKDLTTTVAARRIGVSRPTLMKLIREGKMPAHQVGTHWRVRTADVDAYRAQLLAAKTAEQKVAFEELLKLDEELGVSD</sequence>
<proteinExistence type="predicted"/>
<dbReference type="EMBL" id="SPQC01000043">
    <property type="protein sequence ID" value="TFU20959.1"/>
    <property type="molecule type" value="Genomic_DNA"/>
</dbReference>
<accession>A0A4Y9F2T8</accession>
<comment type="caution">
    <text evidence="2">The sequence shown here is derived from an EMBL/GenBank/DDBJ whole genome shotgun (WGS) entry which is preliminary data.</text>
</comment>
<dbReference type="Pfam" id="PF12728">
    <property type="entry name" value="HTH_17"/>
    <property type="match status" value="1"/>
</dbReference>
<name>A0A4Y9F2T8_9MICC</name>
<evidence type="ECO:0000313" key="2">
    <source>
        <dbReference type="EMBL" id="TFU20959.1"/>
    </source>
</evidence>
<gene>
    <name evidence="2" type="ORF">E4U03_10355</name>
</gene>
<dbReference type="RefSeq" id="WP_135013608.1">
    <property type="nucleotide sequence ID" value="NZ_JADGLK010000043.1"/>
</dbReference>
<feature type="domain" description="Helix-turn-helix" evidence="1">
    <location>
        <begin position="79"/>
        <end position="126"/>
    </location>
</feature>
<organism evidence="2 3">
    <name type="scientific">Rothia nasimurium</name>
    <dbReference type="NCBI Taxonomy" id="85336"/>
    <lineage>
        <taxon>Bacteria</taxon>
        <taxon>Bacillati</taxon>
        <taxon>Actinomycetota</taxon>
        <taxon>Actinomycetes</taxon>
        <taxon>Micrococcales</taxon>
        <taxon>Micrococcaceae</taxon>
        <taxon>Rothia</taxon>
    </lineage>
</organism>
<dbReference type="InterPro" id="IPR009061">
    <property type="entry name" value="DNA-bd_dom_put_sf"/>
</dbReference>
<dbReference type="Gene3D" id="1.10.10.10">
    <property type="entry name" value="Winged helix-like DNA-binding domain superfamily/Winged helix DNA-binding domain"/>
    <property type="match status" value="1"/>
</dbReference>